<proteinExistence type="predicted"/>
<dbReference type="Pfam" id="PF10824">
    <property type="entry name" value="T7SS_ESX_EspC"/>
    <property type="match status" value="1"/>
</dbReference>
<dbReference type="EMBL" id="VNIQ01000005">
    <property type="protein sequence ID" value="TYQ02867.1"/>
    <property type="molecule type" value="Genomic_DNA"/>
</dbReference>
<organism evidence="1">
    <name type="scientific">Nocardia globerula</name>
    <dbReference type="NCBI Taxonomy" id="1818"/>
    <lineage>
        <taxon>Bacteria</taxon>
        <taxon>Bacillati</taxon>
        <taxon>Actinomycetota</taxon>
        <taxon>Actinomycetes</taxon>
        <taxon>Mycobacteriales</taxon>
        <taxon>Nocardiaceae</taxon>
        <taxon>Nocardia</taxon>
    </lineage>
</organism>
<accession>A0A652YMP2</accession>
<dbReference type="AlphaFoldDB" id="A0A652YMP2"/>
<reference evidence="1" key="1">
    <citation type="submission" date="2019-07" db="EMBL/GenBank/DDBJ databases">
        <title>Genomic Encyclopedia of Type Strains, Phase IV (KMG-IV): sequencing the most valuable type-strain genomes for metagenomic binning, comparative biology and taxonomic classification.</title>
        <authorList>
            <person name="Goeker M."/>
        </authorList>
    </citation>
    <scope>NUCLEOTIDE SEQUENCE</scope>
    <source>
        <strain evidence="1">DSM 44596</strain>
    </source>
</reference>
<name>A0A652YMP2_NOCGL</name>
<protein>
    <submittedName>
        <fullName evidence="1">Excreted virulence factor EspC (Type VII ESX diderm)</fullName>
    </submittedName>
</protein>
<comment type="caution">
    <text evidence="1">The sequence shown here is derived from an EMBL/GenBank/DDBJ whole genome shotgun (WGS) entry which is preliminary data.</text>
</comment>
<dbReference type="InterPro" id="IPR022536">
    <property type="entry name" value="EspC"/>
</dbReference>
<dbReference type="GO" id="GO:0009306">
    <property type="term" value="P:protein secretion"/>
    <property type="evidence" value="ECO:0007669"/>
    <property type="project" value="InterPro"/>
</dbReference>
<gene>
    <name evidence="1" type="ORF">FNL38_10516</name>
</gene>
<sequence>MSELSVVTDDIRTYGTTAAESAGQVAHAAVMDLNANLAAVAPAVGPVGLEFLEAFARAQATHTKDVAALAAYYAGTAATAGAAASTYDGTDQAGAADLRRTAATNGDLA</sequence>
<evidence type="ECO:0000313" key="1">
    <source>
        <dbReference type="EMBL" id="TYQ02867.1"/>
    </source>
</evidence>